<comment type="caution">
    <text evidence="8">The sequence shown here is derived from an EMBL/GenBank/DDBJ whole genome shotgun (WGS) entry which is preliminary data.</text>
</comment>
<dbReference type="InterPro" id="IPR017937">
    <property type="entry name" value="Thioredoxin_CS"/>
</dbReference>
<protein>
    <recommendedName>
        <fullName evidence="7">Thioredoxin domain-containing protein</fullName>
    </recommendedName>
</protein>
<reference evidence="8" key="1">
    <citation type="submission" date="2022-12" db="EMBL/GenBank/DDBJ databases">
        <title>Draft genome assemblies for two species of Escallonia (Escalloniales).</title>
        <authorList>
            <person name="Chanderbali A."/>
            <person name="Dervinis C."/>
            <person name="Anghel I."/>
            <person name="Soltis D."/>
            <person name="Soltis P."/>
            <person name="Zapata F."/>
        </authorList>
    </citation>
    <scope>NUCLEOTIDE SEQUENCE</scope>
    <source>
        <strain evidence="8">UCBG64.0493</strain>
        <tissue evidence="8">Leaf</tissue>
    </source>
</reference>
<sequence>MGADLSAMVGQANGAAPPGKRSQVIAFHSSSVWKMHFEASKESSKLLVIDFTATWCGPCRYMEPALNVFADTYTNVEFIKIDVDELPDVAREFRVEAMPTFLLIKRGKEVDRVVGAKKDELQKKIEKHRV</sequence>
<dbReference type="GO" id="GO:0016671">
    <property type="term" value="F:oxidoreductase activity, acting on a sulfur group of donors, disulfide as acceptor"/>
    <property type="evidence" value="ECO:0007669"/>
    <property type="project" value="UniProtKB-ARBA"/>
</dbReference>
<evidence type="ECO:0000256" key="3">
    <source>
        <dbReference type="ARBA" id="ARBA00023157"/>
    </source>
</evidence>
<accession>A0AA89B4V5</accession>
<dbReference type="Pfam" id="PF00085">
    <property type="entry name" value="Thioredoxin"/>
    <property type="match status" value="1"/>
</dbReference>
<feature type="domain" description="Thioredoxin" evidence="7">
    <location>
        <begin position="1"/>
        <end position="130"/>
    </location>
</feature>
<evidence type="ECO:0000256" key="4">
    <source>
        <dbReference type="ARBA" id="ARBA00023284"/>
    </source>
</evidence>
<dbReference type="CDD" id="cd02947">
    <property type="entry name" value="TRX_family"/>
    <property type="match status" value="1"/>
</dbReference>
<dbReference type="PANTHER" id="PTHR10438">
    <property type="entry name" value="THIOREDOXIN"/>
    <property type="match status" value="1"/>
</dbReference>
<proteinExistence type="inferred from homology"/>
<name>A0AA89B4V5_9ASTE</name>
<evidence type="ECO:0000256" key="5">
    <source>
        <dbReference type="ARBA" id="ARBA00038353"/>
    </source>
</evidence>
<dbReference type="InterPro" id="IPR036249">
    <property type="entry name" value="Thioredoxin-like_sf"/>
</dbReference>
<keyword evidence="4" id="KW-0676">Redox-active center</keyword>
<dbReference type="PANTHER" id="PTHR10438:SF463">
    <property type="entry name" value="THIOREDOXIN"/>
    <property type="match status" value="1"/>
</dbReference>
<dbReference type="PROSITE" id="PS00194">
    <property type="entry name" value="THIOREDOXIN_1"/>
    <property type="match status" value="1"/>
</dbReference>
<dbReference type="EMBL" id="JAVXUP010000439">
    <property type="protein sequence ID" value="KAK3027840.1"/>
    <property type="molecule type" value="Genomic_DNA"/>
</dbReference>
<dbReference type="FunFam" id="3.40.30.10:FF:000104">
    <property type="entry name" value="Thioredoxin"/>
    <property type="match status" value="1"/>
</dbReference>
<organism evidence="8 9">
    <name type="scientific">Escallonia herrerae</name>
    <dbReference type="NCBI Taxonomy" id="1293975"/>
    <lineage>
        <taxon>Eukaryota</taxon>
        <taxon>Viridiplantae</taxon>
        <taxon>Streptophyta</taxon>
        <taxon>Embryophyta</taxon>
        <taxon>Tracheophyta</taxon>
        <taxon>Spermatophyta</taxon>
        <taxon>Magnoliopsida</taxon>
        <taxon>eudicotyledons</taxon>
        <taxon>Gunneridae</taxon>
        <taxon>Pentapetalae</taxon>
        <taxon>asterids</taxon>
        <taxon>campanulids</taxon>
        <taxon>Escalloniales</taxon>
        <taxon>Escalloniaceae</taxon>
        <taxon>Escallonia</taxon>
    </lineage>
</organism>
<dbReference type="SUPFAM" id="SSF52833">
    <property type="entry name" value="Thioredoxin-like"/>
    <property type="match status" value="1"/>
</dbReference>
<comment type="function">
    <text evidence="6">Participates in various redox reactions through the reversible oxidation of the active center dithiol to a disulfide. The H form is known to activate a number of cytosolic enzymes.</text>
</comment>
<dbReference type="Gene3D" id="3.40.30.10">
    <property type="entry name" value="Glutaredoxin"/>
    <property type="match status" value="1"/>
</dbReference>
<evidence type="ECO:0000256" key="2">
    <source>
        <dbReference type="ARBA" id="ARBA00022982"/>
    </source>
</evidence>
<comment type="similarity">
    <text evidence="5">Belongs to the thioredoxin family. Plant H-type subfamily.</text>
</comment>
<evidence type="ECO:0000256" key="1">
    <source>
        <dbReference type="ARBA" id="ARBA00022448"/>
    </source>
</evidence>
<dbReference type="InterPro" id="IPR050620">
    <property type="entry name" value="Thioredoxin_H-type-like"/>
</dbReference>
<gene>
    <name evidence="8" type="ORF">RJ639_041474</name>
</gene>
<dbReference type="InterPro" id="IPR013766">
    <property type="entry name" value="Thioredoxin_domain"/>
</dbReference>
<keyword evidence="2" id="KW-0249">Electron transport</keyword>
<keyword evidence="1" id="KW-0813">Transport</keyword>
<evidence type="ECO:0000256" key="6">
    <source>
        <dbReference type="ARBA" id="ARBA00056195"/>
    </source>
</evidence>
<evidence type="ECO:0000259" key="7">
    <source>
        <dbReference type="PROSITE" id="PS51352"/>
    </source>
</evidence>
<keyword evidence="3" id="KW-1015">Disulfide bond</keyword>
<dbReference type="Proteomes" id="UP001188597">
    <property type="component" value="Unassembled WGS sequence"/>
</dbReference>
<dbReference type="PROSITE" id="PS51352">
    <property type="entry name" value="THIOREDOXIN_2"/>
    <property type="match status" value="1"/>
</dbReference>
<dbReference type="PRINTS" id="PR00421">
    <property type="entry name" value="THIOREDOXIN"/>
</dbReference>
<keyword evidence="9" id="KW-1185">Reference proteome</keyword>
<evidence type="ECO:0000313" key="8">
    <source>
        <dbReference type="EMBL" id="KAK3027840.1"/>
    </source>
</evidence>
<dbReference type="AlphaFoldDB" id="A0AA89B4V5"/>
<evidence type="ECO:0000313" key="9">
    <source>
        <dbReference type="Proteomes" id="UP001188597"/>
    </source>
</evidence>